<reference evidence="1" key="1">
    <citation type="submission" date="2023-05" db="EMBL/GenBank/DDBJ databases">
        <authorList>
            <consortium name="ELIXIR-Norway"/>
        </authorList>
    </citation>
    <scope>NUCLEOTIDE SEQUENCE</scope>
</reference>
<organism evidence="1 2">
    <name type="scientific">Rangifer tarandus platyrhynchus</name>
    <name type="common">Svalbard reindeer</name>
    <dbReference type="NCBI Taxonomy" id="3082113"/>
    <lineage>
        <taxon>Eukaryota</taxon>
        <taxon>Metazoa</taxon>
        <taxon>Chordata</taxon>
        <taxon>Craniata</taxon>
        <taxon>Vertebrata</taxon>
        <taxon>Euteleostomi</taxon>
        <taxon>Mammalia</taxon>
        <taxon>Eutheria</taxon>
        <taxon>Laurasiatheria</taxon>
        <taxon>Artiodactyla</taxon>
        <taxon>Ruminantia</taxon>
        <taxon>Pecora</taxon>
        <taxon>Cervidae</taxon>
        <taxon>Odocoileinae</taxon>
        <taxon>Rangifer</taxon>
    </lineage>
</organism>
<protein>
    <submittedName>
        <fullName evidence="1">Uncharacterized protein</fullName>
    </submittedName>
</protein>
<accession>A0AC59Y516</accession>
<name>A0AC59Y516_RANTA</name>
<sequence>MTRHSLLPSPSLPCGPRSPRPPSAGQTADPPSPPGCCPGPSPSARDACWVCGRTRAGGGLKDKPKVLRGGAPVTRAPAPGERLQPRRRGPAAPSPPAAGPHLLLGRRLRGCKPCPQAGPPKPWGFLEGRRGSREKDVTWAGLWAVPAARTKPAASPPTAAPAGFALGSSIRPPPPRGPGPLPAPRRRGHPPLRPGRASRAPSRVPLPPFSSLLHPSPPPPVQPQSGLHPGCRLQPGRVEDRGNEEGLSRCCQLPASSPQRPPLRHTSVPLQPGPQPKGLSRGPCLAAQEGRTPLNLPHCSPQGRGRVGGSEGAAPRAPGASSPPGERWTQVRDAAPEARRAAALPLRRHWRRRRGM</sequence>
<proteinExistence type="predicted"/>
<feature type="non-terminal residue" evidence="1">
    <location>
        <position position="356"/>
    </location>
</feature>
<evidence type="ECO:0000313" key="1">
    <source>
        <dbReference type="EMBL" id="CAM9368316.1"/>
    </source>
</evidence>
<dbReference type="EMBL" id="OX596085">
    <property type="protein sequence ID" value="CAM9368316.1"/>
    <property type="molecule type" value="Genomic_DNA"/>
</dbReference>
<evidence type="ECO:0000313" key="2">
    <source>
        <dbReference type="Proteomes" id="UP001162501"/>
    </source>
</evidence>
<gene>
    <name evidence="1" type="ORF">MRATA1EN22A_LOCUS1585</name>
</gene>
<dbReference type="Proteomes" id="UP001162501">
    <property type="component" value="Chromosome 1"/>
</dbReference>
<feature type="non-terminal residue" evidence="1">
    <location>
        <position position="1"/>
    </location>
</feature>
<reference evidence="1" key="2">
    <citation type="submission" date="2025-03" db="EMBL/GenBank/DDBJ databases">
        <authorList>
            <consortium name="ELIXIR-Norway"/>
            <consortium name="Elixir Norway"/>
        </authorList>
    </citation>
    <scope>NUCLEOTIDE SEQUENCE</scope>
</reference>